<keyword evidence="2" id="KW-0717">Septation</keyword>
<keyword evidence="1" id="KW-0132">Cell division</keyword>
<dbReference type="SUPFAM" id="SSF63848">
    <property type="entry name" value="Cell-division inhibitor MinC, C-terminal domain"/>
    <property type="match status" value="1"/>
</dbReference>
<dbReference type="InterPro" id="IPR036145">
    <property type="entry name" value="MinC_C_sf"/>
</dbReference>
<dbReference type="KEGG" id="dbc:MFMK1_001038"/>
<dbReference type="Proteomes" id="UP001329915">
    <property type="component" value="Chromosome"/>
</dbReference>
<dbReference type="NCBIfam" id="TIGR01222">
    <property type="entry name" value="minC"/>
    <property type="match status" value="1"/>
</dbReference>
<feature type="region of interest" description="Disordered" evidence="5">
    <location>
        <begin position="1"/>
        <end position="33"/>
    </location>
</feature>
<feature type="domain" description="Septum formation inhibitor MinC C-terminal" evidence="6">
    <location>
        <begin position="37"/>
        <end position="136"/>
    </location>
</feature>
<sequence>MVTDKKSGSPGEDNDNENEEQNKNAHPLTEETPTILIQKTLRSGQSIRYPGNVVVMGDVNPGAEITAGGNVVVMGSLRGVVHAGATGSIDALVTAFRLQPTQLRIADQITRAPDGGAQLPDQPEIAKIKNGRVVIERYLPGEKQKV</sequence>
<dbReference type="GO" id="GO:0000917">
    <property type="term" value="P:division septum assembly"/>
    <property type="evidence" value="ECO:0007669"/>
    <property type="project" value="UniProtKB-KW"/>
</dbReference>
<accession>A0AAU0UK07</accession>
<evidence type="ECO:0000313" key="7">
    <source>
        <dbReference type="EMBL" id="WRO21235.1"/>
    </source>
</evidence>
<dbReference type="AlphaFoldDB" id="A0AAU0UK07"/>
<gene>
    <name evidence="7" type="primary">minC</name>
    <name evidence="7" type="ORF">MFMK1_001038</name>
</gene>
<proteinExistence type="predicted"/>
<name>A0AAU0UK07_9FIRM</name>
<evidence type="ECO:0000256" key="4">
    <source>
        <dbReference type="ARBA" id="ARBA00046874"/>
    </source>
</evidence>
<protein>
    <submittedName>
        <fullName evidence="7">Septum site-determining protein MinC</fullName>
    </submittedName>
</protein>
<keyword evidence="8" id="KW-1185">Reference proteome</keyword>
<dbReference type="PANTHER" id="PTHR34108:SF1">
    <property type="entry name" value="SEPTUM SITE-DETERMINING PROTEIN MINC"/>
    <property type="match status" value="1"/>
</dbReference>
<reference evidence="7 8" key="1">
    <citation type="submission" date="2023-04" db="EMBL/GenBank/DDBJ databases">
        <authorList>
            <person name="Hsu D."/>
        </authorList>
    </citation>
    <scope>NUCLEOTIDE SEQUENCE [LARGE SCALE GENOMIC DNA]</scope>
    <source>
        <strain evidence="7 8">MK1</strain>
    </source>
</reference>
<dbReference type="Pfam" id="PF03775">
    <property type="entry name" value="MinC_C"/>
    <property type="match status" value="1"/>
</dbReference>
<dbReference type="RefSeq" id="WP_366924087.1">
    <property type="nucleotide sequence ID" value="NZ_CP121694.1"/>
</dbReference>
<evidence type="ECO:0000256" key="3">
    <source>
        <dbReference type="ARBA" id="ARBA00023306"/>
    </source>
</evidence>
<dbReference type="InterPro" id="IPR013033">
    <property type="entry name" value="MinC"/>
</dbReference>
<organism evidence="7 8">
    <name type="scientific">Metallumcola ferriviriculae</name>
    <dbReference type="NCBI Taxonomy" id="3039180"/>
    <lineage>
        <taxon>Bacteria</taxon>
        <taxon>Bacillati</taxon>
        <taxon>Bacillota</taxon>
        <taxon>Clostridia</taxon>
        <taxon>Neomoorellales</taxon>
        <taxon>Desulfitibacteraceae</taxon>
        <taxon>Metallumcola</taxon>
    </lineage>
</organism>
<dbReference type="InterPro" id="IPR016098">
    <property type="entry name" value="CAP/MinC_C"/>
</dbReference>
<dbReference type="InterPro" id="IPR005526">
    <property type="entry name" value="Septum_form_inhib_MinC_C"/>
</dbReference>
<dbReference type="GO" id="GO:0000902">
    <property type="term" value="P:cell morphogenesis"/>
    <property type="evidence" value="ECO:0007669"/>
    <property type="project" value="InterPro"/>
</dbReference>
<evidence type="ECO:0000259" key="6">
    <source>
        <dbReference type="Pfam" id="PF03775"/>
    </source>
</evidence>
<evidence type="ECO:0000313" key="8">
    <source>
        <dbReference type="Proteomes" id="UP001329915"/>
    </source>
</evidence>
<evidence type="ECO:0000256" key="1">
    <source>
        <dbReference type="ARBA" id="ARBA00022618"/>
    </source>
</evidence>
<dbReference type="PANTHER" id="PTHR34108">
    <property type="entry name" value="SEPTUM SITE-DETERMINING PROTEIN MINC"/>
    <property type="match status" value="1"/>
</dbReference>
<comment type="subunit">
    <text evidence="4">Interacts with MinD and FtsZ.</text>
</comment>
<dbReference type="EMBL" id="CP121694">
    <property type="protein sequence ID" value="WRO21235.1"/>
    <property type="molecule type" value="Genomic_DNA"/>
</dbReference>
<evidence type="ECO:0000256" key="5">
    <source>
        <dbReference type="SAM" id="MobiDB-lite"/>
    </source>
</evidence>
<evidence type="ECO:0000256" key="2">
    <source>
        <dbReference type="ARBA" id="ARBA00023210"/>
    </source>
</evidence>
<dbReference type="Gene3D" id="2.160.20.70">
    <property type="match status" value="1"/>
</dbReference>
<dbReference type="GO" id="GO:1901891">
    <property type="term" value="P:regulation of cell septum assembly"/>
    <property type="evidence" value="ECO:0007669"/>
    <property type="project" value="InterPro"/>
</dbReference>
<keyword evidence="3" id="KW-0131">Cell cycle</keyword>